<dbReference type="PANTHER" id="PTHR34075:SF5">
    <property type="entry name" value="BLR3430 PROTEIN"/>
    <property type="match status" value="1"/>
</dbReference>
<organism evidence="3 4">
    <name type="scientific">Mycolicibacterium parafortuitum</name>
    <name type="common">Mycobacterium parafortuitum</name>
    <dbReference type="NCBI Taxonomy" id="39692"/>
    <lineage>
        <taxon>Bacteria</taxon>
        <taxon>Bacillati</taxon>
        <taxon>Actinomycetota</taxon>
        <taxon>Actinomycetes</taxon>
        <taxon>Mycobacteriales</taxon>
        <taxon>Mycobacteriaceae</taxon>
        <taxon>Mycolicibacterium</taxon>
    </lineage>
</organism>
<feature type="domain" description="ChsH2 rubredoxin-like zinc ribbon" evidence="2">
    <location>
        <begin position="20"/>
        <end position="55"/>
    </location>
</feature>
<dbReference type="SUPFAM" id="SSF50249">
    <property type="entry name" value="Nucleic acid-binding proteins"/>
    <property type="match status" value="1"/>
</dbReference>
<evidence type="ECO:0000313" key="4">
    <source>
        <dbReference type="Proteomes" id="UP000252008"/>
    </source>
</evidence>
<dbReference type="Pfam" id="PF01796">
    <property type="entry name" value="OB_ChsH2_C"/>
    <property type="match status" value="1"/>
</dbReference>
<dbReference type="InterPro" id="IPR012340">
    <property type="entry name" value="NA-bd_OB-fold"/>
</dbReference>
<dbReference type="EMBL" id="UEGS01000001">
    <property type="protein sequence ID" value="SRX82070.1"/>
    <property type="molecule type" value="Genomic_DNA"/>
</dbReference>
<name>A0A375YLQ5_MYCPF</name>
<reference evidence="3 4" key="1">
    <citation type="submission" date="2018-05" db="EMBL/GenBank/DDBJ databases">
        <authorList>
            <consortium name="IHU Genomes"/>
        </authorList>
    </citation>
    <scope>NUCLEOTIDE SEQUENCE [LARGE SCALE GENOMIC DNA]</scope>
    <source>
        <strain evidence="3 4">P7335</strain>
    </source>
</reference>
<evidence type="ECO:0000259" key="1">
    <source>
        <dbReference type="Pfam" id="PF01796"/>
    </source>
</evidence>
<sequence length="141" mass="15194">MEVPAGPHRPVADSDSQAWWSAIQDRTLMVNGCASCGRKSLYARPFCPHCWSEDVALVAASGHGTLYTWSVVHQNAAPFDAHAPYVVAMVDLAEGPRVMSTVEGCDAAELRAGMALTVSFREDEDGFVVPVFHPAHPVSSR</sequence>
<protein>
    <recommendedName>
        <fullName evidence="5">DNA-binding protein</fullName>
    </recommendedName>
</protein>
<dbReference type="InterPro" id="IPR022002">
    <property type="entry name" value="ChsH2_Znr"/>
</dbReference>
<keyword evidence="4" id="KW-1185">Reference proteome</keyword>
<dbReference type="PANTHER" id="PTHR34075">
    <property type="entry name" value="BLR3430 PROTEIN"/>
    <property type="match status" value="1"/>
</dbReference>
<dbReference type="Proteomes" id="UP000252008">
    <property type="component" value="Unassembled WGS sequence"/>
</dbReference>
<dbReference type="Gene3D" id="6.10.30.10">
    <property type="match status" value="1"/>
</dbReference>
<dbReference type="InterPro" id="IPR052513">
    <property type="entry name" value="Thioester_dehydratase-like"/>
</dbReference>
<dbReference type="InterPro" id="IPR002878">
    <property type="entry name" value="ChsH2_C"/>
</dbReference>
<evidence type="ECO:0000313" key="3">
    <source>
        <dbReference type="EMBL" id="SRX82070.1"/>
    </source>
</evidence>
<dbReference type="STRING" id="39692.BST38_12940"/>
<gene>
    <name evidence="3" type="ORF">MPP7335_03828</name>
</gene>
<dbReference type="RefSeq" id="WP_083143714.1">
    <property type="nucleotide sequence ID" value="NZ_MVID01000009.1"/>
</dbReference>
<dbReference type="AlphaFoldDB" id="A0A375YLQ5"/>
<evidence type="ECO:0008006" key="5">
    <source>
        <dbReference type="Google" id="ProtNLM"/>
    </source>
</evidence>
<evidence type="ECO:0000259" key="2">
    <source>
        <dbReference type="Pfam" id="PF12172"/>
    </source>
</evidence>
<dbReference type="Pfam" id="PF12172">
    <property type="entry name" value="zf-ChsH2"/>
    <property type="match status" value="1"/>
</dbReference>
<proteinExistence type="predicted"/>
<feature type="domain" description="ChsH2 C-terminal OB-fold" evidence="1">
    <location>
        <begin position="58"/>
        <end position="121"/>
    </location>
</feature>
<accession>A0A375YLQ5</accession>